<reference evidence="2 3" key="1">
    <citation type="submission" date="2016-07" db="EMBL/GenBank/DDBJ databases">
        <title>Characterization of isolates of Eisenbergiella tayi derived from blood cultures, using whole genome sequencing.</title>
        <authorList>
            <person name="Burdz T."/>
            <person name="Wiebe D."/>
            <person name="Huynh C."/>
            <person name="Bernard K."/>
        </authorList>
    </citation>
    <scope>NUCLEOTIDE SEQUENCE [LARGE SCALE GENOMIC DNA]</scope>
    <source>
        <strain evidence="2 3">NML 110608</strain>
    </source>
</reference>
<dbReference type="Proteomes" id="UP000094067">
    <property type="component" value="Unassembled WGS sequence"/>
</dbReference>
<sequence length="163" mass="18728">MDGKLRCMTSVYLSKSNKMLLLYRQGSSVVNNLWIGSAGGHFEKDELNDAGACVLRELEEETGLTANEISELSLRYVTLKRTKGELRQNYYFFAELKEHVDTDIISNEGICKWFDYDELNSLEMPFTAQYVIRHYLETGRLNDKVYGGIADGEKVVFIEMPEF</sequence>
<feature type="domain" description="Nudix hydrolase" evidence="1">
    <location>
        <begin position="4"/>
        <end position="136"/>
    </location>
</feature>
<dbReference type="AlphaFoldDB" id="A0A1E3ABV1"/>
<dbReference type="Gene3D" id="3.90.79.10">
    <property type="entry name" value="Nucleoside Triphosphate Pyrophosphohydrolase"/>
    <property type="match status" value="1"/>
</dbReference>
<protein>
    <submittedName>
        <fullName evidence="2">NUDIX domain protein</fullName>
    </submittedName>
</protein>
<dbReference type="SUPFAM" id="SSF55811">
    <property type="entry name" value="Nudix"/>
    <property type="match status" value="1"/>
</dbReference>
<dbReference type="InterPro" id="IPR015797">
    <property type="entry name" value="NUDIX_hydrolase-like_dom_sf"/>
</dbReference>
<name>A0A1E3ABV1_9FIRM</name>
<accession>A0A1E3ABV1</accession>
<evidence type="ECO:0000313" key="2">
    <source>
        <dbReference type="EMBL" id="ODM06242.1"/>
    </source>
</evidence>
<evidence type="ECO:0000313" key="3">
    <source>
        <dbReference type="Proteomes" id="UP000094067"/>
    </source>
</evidence>
<dbReference type="InterPro" id="IPR000086">
    <property type="entry name" value="NUDIX_hydrolase_dom"/>
</dbReference>
<dbReference type="PROSITE" id="PS51462">
    <property type="entry name" value="NUDIX"/>
    <property type="match status" value="1"/>
</dbReference>
<evidence type="ECO:0000259" key="1">
    <source>
        <dbReference type="PROSITE" id="PS51462"/>
    </source>
</evidence>
<dbReference type="Pfam" id="PF00293">
    <property type="entry name" value="NUDIX"/>
    <property type="match status" value="1"/>
</dbReference>
<dbReference type="RefSeq" id="WP_069152259.1">
    <property type="nucleotide sequence ID" value="NZ_DAWDRA010000207.1"/>
</dbReference>
<comment type="caution">
    <text evidence="2">The sequence shown here is derived from an EMBL/GenBank/DDBJ whole genome shotgun (WGS) entry which is preliminary data.</text>
</comment>
<organism evidence="2 3">
    <name type="scientific">Eisenbergiella tayi</name>
    <dbReference type="NCBI Taxonomy" id="1432052"/>
    <lineage>
        <taxon>Bacteria</taxon>
        <taxon>Bacillati</taxon>
        <taxon>Bacillota</taxon>
        <taxon>Clostridia</taxon>
        <taxon>Lachnospirales</taxon>
        <taxon>Lachnospiraceae</taxon>
        <taxon>Eisenbergiella</taxon>
    </lineage>
</organism>
<gene>
    <name evidence="2" type="ORF">BEI61_02131</name>
</gene>
<proteinExistence type="predicted"/>
<dbReference type="EMBL" id="MCGH01000002">
    <property type="protein sequence ID" value="ODM06242.1"/>
    <property type="molecule type" value="Genomic_DNA"/>
</dbReference>